<proteinExistence type="predicted"/>
<organism evidence="1 2">
    <name type="scientific">Macroventuria anomochaeta</name>
    <dbReference type="NCBI Taxonomy" id="301207"/>
    <lineage>
        <taxon>Eukaryota</taxon>
        <taxon>Fungi</taxon>
        <taxon>Dikarya</taxon>
        <taxon>Ascomycota</taxon>
        <taxon>Pezizomycotina</taxon>
        <taxon>Dothideomycetes</taxon>
        <taxon>Pleosporomycetidae</taxon>
        <taxon>Pleosporales</taxon>
        <taxon>Pleosporineae</taxon>
        <taxon>Didymellaceae</taxon>
        <taxon>Macroventuria</taxon>
    </lineage>
</organism>
<protein>
    <submittedName>
        <fullName evidence="1">TPR-like protein</fullName>
    </submittedName>
</protein>
<evidence type="ECO:0000313" key="1">
    <source>
        <dbReference type="EMBL" id="KAF2629139.1"/>
    </source>
</evidence>
<reference evidence="1" key="1">
    <citation type="journal article" date="2020" name="Stud. Mycol.">
        <title>101 Dothideomycetes genomes: a test case for predicting lifestyles and emergence of pathogens.</title>
        <authorList>
            <person name="Haridas S."/>
            <person name="Albert R."/>
            <person name="Binder M."/>
            <person name="Bloem J."/>
            <person name="Labutti K."/>
            <person name="Salamov A."/>
            <person name="Andreopoulos B."/>
            <person name="Baker S."/>
            <person name="Barry K."/>
            <person name="Bills G."/>
            <person name="Bluhm B."/>
            <person name="Cannon C."/>
            <person name="Castanera R."/>
            <person name="Culley D."/>
            <person name="Daum C."/>
            <person name="Ezra D."/>
            <person name="Gonzalez J."/>
            <person name="Henrissat B."/>
            <person name="Kuo A."/>
            <person name="Liang C."/>
            <person name="Lipzen A."/>
            <person name="Lutzoni F."/>
            <person name="Magnuson J."/>
            <person name="Mondo S."/>
            <person name="Nolan M."/>
            <person name="Ohm R."/>
            <person name="Pangilinan J."/>
            <person name="Park H.-J."/>
            <person name="Ramirez L."/>
            <person name="Alfaro M."/>
            <person name="Sun H."/>
            <person name="Tritt A."/>
            <person name="Yoshinaga Y."/>
            <person name="Zwiers L.-H."/>
            <person name="Turgeon B."/>
            <person name="Goodwin S."/>
            <person name="Spatafora J."/>
            <person name="Crous P."/>
            <person name="Grigoriev I."/>
        </authorList>
    </citation>
    <scope>NUCLEOTIDE SEQUENCE</scope>
    <source>
        <strain evidence="1">CBS 525.71</strain>
    </source>
</reference>
<sequence length="1154" mass="132604">MLERASTCLESGGRQLFRAPNPCLRSRRKLHSTFWHHGASHLSLPLWWAINPTPNGDADQPATSAADAAPLDFLYPEKTLALLRRLSVRTDAASDARRQQLHRPTIRGYATARRTDHRLGSAALEAGGDALNAVDAVDAAEAKEAKREMHERLMASSAHESLGELLRRKEPGKQELAWQLYHALPAQGSSGTTPDLLLPLLEYLSADNEPAVPTRIIRLFDQLPDAARTASSYRAVIVAHVALREIGPAVSLHRTAAKGGRFVENEHHVPDIGTGVLLRRLVADEQWELALRVYSTYVADHRFSIDRQRTTYRIRWGQATLPEIWTEAAHLPEIQEHVRSLLVYSRQHKDELMSTPKKKMIFYTFVQSFLPHVMDRLLHVRKPNEDEIWDWFTKLFEDLHAQNIPVDASYNYAITAMLRLDRYRKYTNQRKIHLELYRRYRQWYLYDRVDDPDFKTWPPQLPMLSLVLSNHGTHGSLHRVHDMVHDIRTFYPNKPLPPNILGALLLIFAEHGDVQRVNEYFDEFSASQGKVDPKQANSLLYVQARRGDVPGALAVFRRIREDLGFTPDVQMWNTLLLTYVRADDLDGALETFNNALDAGMEPNEHTFGPMLDMCANRGDIEAFEALYSRAKQMQIALDNDVRARSGYVQAFLNAEDADGAEEIAQGMLKQWKAGALTGHPLTHTWNIMIQYYALRGDVANSRRLYREMVDNKIPLDSITFASLMRSLIEIKQTNAAYKILRVTLPANRMRVEAIHYAIVMTGFLKEGQYDLALETYERMVERNVSQTISSRQASINTVGMAELVRLLKVKNRKPRQHLQHVERLLRDMLTEGDVGQDVAHRQPNHNRYIDAHTQSIVPASYYGLLITLYNTRGAYKICKELFAKAEATMKPSDFDAPTTFLTAVMEAHYRAKEWDEVQKCWDLIRESSSKLIKTFQQVMNPAPEPPESPSLTDGVVIQRFEESRIALNRRQVIVKATRIYIRSLINRNPKKNPTNKLLQQAQLTIRDLLVNGFVIDNFTWNEFIVALAQNNQLVSAFTIAETYLMPRFPGWRNLAPFYVRHDRKGYQWMELRHYDVKRNSVLPRYKTLVVLAKALADVKEDERNGVGYVEREVKWAREILEEKAPSVCRAVETMPRTHDEMQERYFGNQRGVRY</sequence>
<name>A0ACB6S7E8_9PLEO</name>
<comment type="caution">
    <text evidence="1">The sequence shown here is derived from an EMBL/GenBank/DDBJ whole genome shotgun (WGS) entry which is preliminary data.</text>
</comment>
<evidence type="ECO:0000313" key="2">
    <source>
        <dbReference type="Proteomes" id="UP000799754"/>
    </source>
</evidence>
<keyword evidence="2" id="KW-1185">Reference proteome</keyword>
<gene>
    <name evidence="1" type="ORF">BU25DRAFT_409609</name>
</gene>
<dbReference type="EMBL" id="MU006711">
    <property type="protein sequence ID" value="KAF2629139.1"/>
    <property type="molecule type" value="Genomic_DNA"/>
</dbReference>
<accession>A0ACB6S7E8</accession>
<dbReference type="Proteomes" id="UP000799754">
    <property type="component" value="Unassembled WGS sequence"/>
</dbReference>